<feature type="transmembrane region" description="Helical" evidence="1">
    <location>
        <begin position="237"/>
        <end position="262"/>
    </location>
</feature>
<reference evidence="2 3" key="1">
    <citation type="journal article" date="2015" name="Genome Announc.">
        <title>Complete Genome Sequencing of Stenotrophomonas acidaminiphila ZAC14D2_NAIMI4_2, a Multidrug-Resistant Strain Isolated from Sediments of a Polluted River in Mexico, Uncovers New Antibiotic Resistance Genes and a Novel Class-II Lasso Peptide Biosynthesis Gene Cluster.</title>
        <authorList>
            <person name="Vinuesa P."/>
            <person name="Ochoa-Sanchez L.E."/>
        </authorList>
    </citation>
    <scope>NUCLEOTIDE SEQUENCE [LARGE SCALE GENOMIC DNA]</scope>
    <source>
        <strain evidence="2 3">ZAC14D2_NAIMI4_2</strain>
    </source>
</reference>
<dbReference type="Pfam" id="PF12412">
    <property type="entry name" value="DUF3667"/>
    <property type="match status" value="1"/>
</dbReference>
<evidence type="ECO:0000313" key="2">
    <source>
        <dbReference type="EMBL" id="ALJ29376.1"/>
    </source>
</evidence>
<feature type="transmembrane region" description="Helical" evidence="1">
    <location>
        <begin position="145"/>
        <end position="165"/>
    </location>
</feature>
<keyword evidence="1" id="KW-0472">Membrane</keyword>
<dbReference type="OrthoDB" id="7446256at2"/>
<keyword evidence="1" id="KW-1133">Transmembrane helix</keyword>
<dbReference type="Proteomes" id="UP000061010">
    <property type="component" value="Chromosome"/>
</dbReference>
<dbReference type="EMBL" id="CP012900">
    <property type="protein sequence ID" value="ALJ29376.1"/>
    <property type="molecule type" value="Genomic_DNA"/>
</dbReference>
<dbReference type="KEGG" id="sacz:AOT14_30260"/>
<accession>A0A0S1B2U4</accession>
<evidence type="ECO:0000313" key="3">
    <source>
        <dbReference type="Proteomes" id="UP000061010"/>
    </source>
</evidence>
<keyword evidence="1" id="KW-0812">Transmembrane</keyword>
<dbReference type="InterPro" id="IPR036283">
    <property type="entry name" value="NOB1_Zf-like_sf"/>
</dbReference>
<protein>
    <submittedName>
        <fullName evidence="2">Membrane protein</fullName>
    </submittedName>
</protein>
<name>A0A0S1B2U4_9GAMM</name>
<feature type="transmembrane region" description="Helical" evidence="1">
    <location>
        <begin position="177"/>
        <end position="195"/>
    </location>
</feature>
<feature type="transmembrane region" description="Helical" evidence="1">
    <location>
        <begin position="207"/>
        <end position="225"/>
    </location>
</feature>
<proteinExistence type="predicted"/>
<dbReference type="InterPro" id="IPR022134">
    <property type="entry name" value="DUF3667"/>
</dbReference>
<sequence length="263" mass="29117">MGMHDNDHCINCAHAVAGPEQKFCPRCGQPTPVHRIDWHFLAHELEHSVLHMDRGILYSIRELMLRPGRLMRDYIDGRRGNHVKPLLLIMVTAAAVVLLSRLFAGGTVMDADAPAGMAQGLEPGAAALAARYVAASTAVAGWIDAHFAAFTLALLPIEAWVLRLVFGRYGRLNYPEWLVLTALLTVQVFVVWIVLIPFERWVPHTQMWVGLAGVAYAVYSLLQFFEGRPAWSTIWRALLGYGVFSVLSSVAVAMAIFVLMLVS</sequence>
<evidence type="ECO:0000256" key="1">
    <source>
        <dbReference type="SAM" id="Phobius"/>
    </source>
</evidence>
<organism evidence="2 3">
    <name type="scientific">Stenotrophomonas acidaminiphila</name>
    <dbReference type="NCBI Taxonomy" id="128780"/>
    <lineage>
        <taxon>Bacteria</taxon>
        <taxon>Pseudomonadati</taxon>
        <taxon>Pseudomonadota</taxon>
        <taxon>Gammaproteobacteria</taxon>
        <taxon>Lysobacterales</taxon>
        <taxon>Lysobacteraceae</taxon>
        <taxon>Stenotrophomonas</taxon>
    </lineage>
</organism>
<keyword evidence="3" id="KW-1185">Reference proteome</keyword>
<dbReference type="PATRIC" id="fig|128780.6.peg.3063"/>
<feature type="transmembrane region" description="Helical" evidence="1">
    <location>
        <begin position="86"/>
        <end position="104"/>
    </location>
</feature>
<dbReference type="AlphaFoldDB" id="A0A0S1B2U4"/>
<dbReference type="SUPFAM" id="SSF144206">
    <property type="entry name" value="NOB1 zinc finger-like"/>
    <property type="match status" value="1"/>
</dbReference>
<gene>
    <name evidence="2" type="ORF">AOT14_30260</name>
</gene>